<evidence type="ECO:0000256" key="9">
    <source>
        <dbReference type="ARBA" id="ARBA00023242"/>
    </source>
</evidence>
<comment type="caution">
    <text evidence="13">The sequence shown here is derived from an EMBL/GenBank/DDBJ whole genome shotgun (WGS) entry which is preliminary data.</text>
</comment>
<dbReference type="GO" id="GO:0005524">
    <property type="term" value="F:ATP binding"/>
    <property type="evidence" value="ECO:0007669"/>
    <property type="project" value="UniProtKB-KW"/>
</dbReference>
<dbReference type="FunFam" id="3.40.50.300:FF:000142">
    <property type="entry name" value="Midasin"/>
    <property type="match status" value="1"/>
</dbReference>
<dbReference type="GO" id="GO:0005654">
    <property type="term" value="C:nucleoplasm"/>
    <property type="evidence" value="ECO:0007669"/>
    <property type="project" value="UniProtKB-SubCell"/>
</dbReference>
<dbReference type="Pfam" id="PF17865">
    <property type="entry name" value="AAA_lid_5"/>
    <property type="match status" value="1"/>
</dbReference>
<dbReference type="Pfam" id="PF07728">
    <property type="entry name" value="AAA_5"/>
    <property type="match status" value="8"/>
</dbReference>
<keyword evidence="8 10" id="KW-0143">Chaperone</keyword>
<dbReference type="PROSITE" id="PS50234">
    <property type="entry name" value="VWFA"/>
    <property type="match status" value="1"/>
</dbReference>
<dbReference type="InterPro" id="IPR041190">
    <property type="entry name" value="Midasin_AAA_lid_5"/>
</dbReference>
<dbReference type="GO" id="GO:0030687">
    <property type="term" value="C:preribosome, large subunit precursor"/>
    <property type="evidence" value="ECO:0007669"/>
    <property type="project" value="TreeGrafter"/>
</dbReference>
<evidence type="ECO:0000256" key="3">
    <source>
        <dbReference type="ARBA" id="ARBA00007188"/>
    </source>
</evidence>
<dbReference type="InterPro" id="IPR048617">
    <property type="entry name" value="MDN1_AAA_lid_4"/>
</dbReference>
<dbReference type="Pfam" id="PF17867">
    <property type="entry name" value="AAA_lid_7"/>
    <property type="match status" value="3"/>
</dbReference>
<feature type="compositionally biased region" description="Basic and acidic residues" evidence="11">
    <location>
        <begin position="4333"/>
        <end position="4342"/>
    </location>
</feature>
<feature type="compositionally biased region" description="Basic and acidic residues" evidence="11">
    <location>
        <begin position="4245"/>
        <end position="4264"/>
    </location>
</feature>
<feature type="compositionally biased region" description="Acidic residues" evidence="11">
    <location>
        <begin position="4204"/>
        <end position="4217"/>
    </location>
</feature>
<organism evidence="13 14">
    <name type="scientific">Macrolepiota fuliginosa MF-IS2</name>
    <dbReference type="NCBI Taxonomy" id="1400762"/>
    <lineage>
        <taxon>Eukaryota</taxon>
        <taxon>Fungi</taxon>
        <taxon>Dikarya</taxon>
        <taxon>Basidiomycota</taxon>
        <taxon>Agaricomycotina</taxon>
        <taxon>Agaricomycetes</taxon>
        <taxon>Agaricomycetidae</taxon>
        <taxon>Agaricales</taxon>
        <taxon>Agaricineae</taxon>
        <taxon>Agaricaceae</taxon>
        <taxon>Macrolepiota</taxon>
    </lineage>
</organism>
<comment type="similarity">
    <text evidence="3 10">Belongs to the midasin family.</text>
</comment>
<dbReference type="SUPFAM" id="SSF53300">
    <property type="entry name" value="vWA-like"/>
    <property type="match status" value="1"/>
</dbReference>
<feature type="compositionally biased region" description="Acidic residues" evidence="11">
    <location>
        <begin position="4494"/>
        <end position="4506"/>
    </location>
</feature>
<dbReference type="PANTHER" id="PTHR48103:SF2">
    <property type="entry name" value="MIDASIN"/>
    <property type="match status" value="1"/>
</dbReference>
<feature type="compositionally biased region" description="Basic and acidic residues" evidence="11">
    <location>
        <begin position="4613"/>
        <end position="4623"/>
    </location>
</feature>
<reference evidence="13" key="1">
    <citation type="submission" date="2020-11" db="EMBL/GenBank/DDBJ databases">
        <authorList>
            <consortium name="DOE Joint Genome Institute"/>
            <person name="Ahrendt S."/>
            <person name="Riley R."/>
            <person name="Andreopoulos W."/>
            <person name="Labutti K."/>
            <person name="Pangilinan J."/>
            <person name="Ruiz-Duenas F.J."/>
            <person name="Barrasa J.M."/>
            <person name="Sanchez-Garcia M."/>
            <person name="Camarero S."/>
            <person name="Miyauchi S."/>
            <person name="Serrano A."/>
            <person name="Linde D."/>
            <person name="Babiker R."/>
            <person name="Drula E."/>
            <person name="Ayuso-Fernandez I."/>
            <person name="Pacheco R."/>
            <person name="Padilla G."/>
            <person name="Ferreira P."/>
            <person name="Barriuso J."/>
            <person name="Kellner H."/>
            <person name="Castanera R."/>
            <person name="Alfaro M."/>
            <person name="Ramirez L."/>
            <person name="Pisabarro A.G."/>
            <person name="Kuo A."/>
            <person name="Tritt A."/>
            <person name="Lipzen A."/>
            <person name="He G."/>
            <person name="Yan M."/>
            <person name="Ng V."/>
            <person name="Cullen D."/>
            <person name="Martin F."/>
            <person name="Rosso M.-N."/>
            <person name="Henrissat B."/>
            <person name="Hibbett D."/>
            <person name="Martinez A.T."/>
            <person name="Grigoriev I.V."/>
        </authorList>
    </citation>
    <scope>NUCLEOTIDE SEQUENCE</scope>
    <source>
        <strain evidence="13">MF-IS2</strain>
    </source>
</reference>
<feature type="region of interest" description="Disordered" evidence="11">
    <location>
        <begin position="4201"/>
        <end position="4671"/>
    </location>
</feature>
<evidence type="ECO:0000256" key="5">
    <source>
        <dbReference type="ARBA" id="ARBA00022553"/>
    </source>
</evidence>
<feature type="compositionally biased region" description="Basic and acidic residues" evidence="11">
    <location>
        <begin position="4698"/>
        <end position="4714"/>
    </location>
</feature>
<dbReference type="InterPro" id="IPR040848">
    <property type="entry name" value="AAA_lid_7"/>
</dbReference>
<dbReference type="CDD" id="cd00009">
    <property type="entry name" value="AAA"/>
    <property type="match status" value="1"/>
</dbReference>
<dbReference type="InterPro" id="IPR027417">
    <property type="entry name" value="P-loop_NTPase"/>
</dbReference>
<protein>
    <recommendedName>
        <fullName evidence="4 10">Midasin</fullName>
    </recommendedName>
</protein>
<evidence type="ECO:0000256" key="10">
    <source>
        <dbReference type="PIRNR" id="PIRNR010340"/>
    </source>
</evidence>
<name>A0A9P5XSB2_9AGAR</name>
<proteinExistence type="inferred from homology"/>
<feature type="compositionally biased region" description="Basic and acidic residues" evidence="11">
    <location>
        <begin position="855"/>
        <end position="877"/>
    </location>
</feature>
<feature type="region of interest" description="Disordered" evidence="11">
    <location>
        <begin position="1"/>
        <end position="21"/>
    </location>
</feature>
<evidence type="ECO:0000256" key="7">
    <source>
        <dbReference type="ARBA" id="ARBA00022840"/>
    </source>
</evidence>
<feature type="compositionally biased region" description="Basic and acidic residues" evidence="11">
    <location>
        <begin position="4549"/>
        <end position="4569"/>
    </location>
</feature>
<sequence length="5079" mass="569084">MTSTTVVAPTTTTITTEDTSSPLLPETMAATAALFTSTNTTTAFDTRNLRDPLKLNLKKQVKALLSSVAAHPEVEIRLSDVLDVLKSFVDVESTDKGRILNALSRLLSVPELVETVVELFRPLLIDLFARWLDGGKDEDEEMKEERLVALVYVIEVYEEIFPILHEFLIKFYPRGPLHFVNAQPSQISAETTRLHCLLLTYFRIQQANRELPSQLFWSLSPLSKLTWSPEHNQNNNGVKLLAIWCYALQSGMGEAEREKLERKVLGMRDGEVCSVDCWVSSGGYVKKDEEGKDKIFDGWVLPMLELKRIKRIREGLSDVELDEFYRFEAGEEAICIQDLDLSPRVASVHGILLLRQSEASAPPAALIPTPTSIAALRALALHISMRVPTLLTSSPSAGKALLLNHLAGILYPEMRNQVITIHLADTSLDPRSLLGSYISSPTNPGNFEWKEGVLVRAMREGRWVVFEDIDRGSSEVLGVIKPLIESLRLGNWIGARAKLDVPSWGCVVAHQDFLVFATRSIQPSRNGRFAHPVFFGAHKFCEMIVDAPQGEELKMIVERRYGKLEGRAAEGLIDLWEGVKSLGAAAGVRDVGLRELEKLCARVERLLSTSFQPMDVEAPEGGIIPLWDVFTNPSLREEMYLEARDVFFGAGATTTSAKAHLNAVAAVIGEKLGLDEERRDWLLKGRTPGLDIEKDVNGNIVCVSVGRTRLAAKQRRSLVDLSPTRPFAMHRPAVCLLSRIMTSTVLSEPVLLTGETGTGKTSVITHLATLLGRSLTSLNLSHQTESSDLIGGLKPVDTRVPASALQERFLELFGTTFSRKKNEKFETEVRKGMNEGRWKRVVGLWRESGRLARERLTGKKTGDTSEANYDRDEPDAPRKRRRVDPVGSSAAWDAFLRDVDTFEVQHLQGKGKFAFGFVEGPLVKALRSGDWILLDEINLASPETLECISGLLHGPTASITLTEQGSLEPVPRHPDFRLFACMNPATDVGKKDLPPNIRSRFTEIDVPPPDADKDTLLSIINQYIGACAAGDKGIIMNVAEFYIAVKDLAEKRQLADGANHRPHFSMRTLARALTFAADMASMYSLRRSVWEGCLMAFTMVLDPPSAGIVTGLMHKHLLVGVRNPKSMLRMEAAVPRGREEFIKFGPFYLEKGTYPEDPMEEYIMTPSVETKLVDLARIITTRRFPVLIEGPTSSGKTSSVEYLARRTGHRFVRINNHEHTDIQEYLGSYVSDPLTGKLVFKDGLLVHALRNGDWIVLDELNLAPTDVLEALNRLLDDNRELVIPETQEVVRPHPHFMLFATQNPPGLYAGRKVLSRAFRNRFLEVHFQDVPQAELESILCQRCRIAPSYGKRIVTVFRELQKRRQAGRVFESKQGFATLRDLFRWANRDAVGYQELADNGYMLLAERARREDDKAVVREVIQSIMGVQINEDALYNLHQPGMNMAEFLGAPLPSTSNIVWTKAMQRLYILVCRALRFNEPVLLVGETGSGKTSVCQVFADVTGQRLHGLNCHQNTETADIIGALRPIRNRTTLEAEVFQGAASALAAVGVQSVDPSFENLAASLSKALKFPSTTEDHIRLSEAQERLLRLQSIFEWHDGPLIEAMRSGDIFLLDEISLADDSVLERLNSVLEPGRTIVLAEKGGSDFIHPTVKAASAFKLVATMNPGGDYGKKELSPALRNRFTEIWVPRVDNRDDLELIVDSSWKHADLKPYTRTVLDYIEWLSTRIGDKSITSLRDIIAWVMFSNAVYRPESVDSMSVVEIYHHAAQMTYLDGLGSLPQLSTYSREALARLKGEAMSKLHETVPLTDPDSHGPVFDPLQYIQLGSFAVKKGPQEQQHQIFNLKAPTSRNNAMRVLRACQLPKPILLEGSPGVGKTSLITALADISGHHLCRINLSDQTDLVDLFGSDLPIEGGAPGEFAWRDAEFLKALQHGHWVLLDEMNLAPQAVLEGLNAVLDHRGTVYIPELDRSFTCHPSFRIFAAQNPLNQGGGRKGLPKSFVNRFTKVYIDELTSADLILVCQHMFPDMDETVLRAMISFNTHLSDEVTTQKLFGRQGTPWEFNLRDVIRWGCLLTAADHEQTPVTFLRSIYLQRFRADSDRHRAQGIFDKIFVTTSPLFQQIPSPLFSPSHLQIGHFSTSRDNYSASSYSGRLLKAQLSTLETLGDCITQGWLAIITGPRDSGKSHVIRNLADSTGHPLREVSINSATDTMDIIGSFEQVDTRTQVVGVVRDVLSFIDQILRNTERTQDLHGLLPLRDSLHLTLSGTVTQDTVAPLLHQTSSFFADISAQPFALSQDILKRIETLTRSSSSTGRFEWVDGPLVQAMRRGEWLVLDGANLCNPSVLDRLNSLCEPNGQLTLNERGLVRDAVEVIRPHPGFRLFMTVDPQYGELSRAMRNRGIEIFLPAGLLPDDYLVLLEQMRLPQFKTSVEHSSLLSLKYLSLRRGLAQPHSLRTNIIASSGRRLDQFSALSSTMDRFPLYLTSSNDIDLDATTFFLSRTFHPAYIPYFRRILDTCDDMNGELKQYLHALVNLLSSPPSSPIINRMKDALVQVRKCPAEILYRQAMDGIVNEWSKSLDGSSASAIMHILDFITAMFLQNRNRGIEGRQPVSTAQSFEKIRQGIDNFLNQLSHLNEHLFALLSADTSGTDVLRILPSVLILNRCGRYLHNVSVRTHLDHSAIQVLARMINDALKDAPMHTEIQSLTSHARRLHELSSLSSGTGLIAMWSKWNCSDALVTRHSWNTQPDDLVCSLDSPAVQLDLRRQVLRLVSITRLTENSPQHEAQVIDIISVLRKQRNEDAENHVAVKLVPSALVLGALSRPLKHDTLERFLDIVCSIPREPLSCYVTLQQLSWTLEAGEEPSAKYMQSLSAWLESLFDPSYTDGFRVNDLLQPSQLDGAVALSDLDRFTLLSMTAYERDIDLYMDITLADVYVLRVHLLESLLCGVSSAIDKCVHPDDGTHQTFLAQSQGDFMAFFDALLLGAGPDSSSQILRRHLELLRPLPYHTTEQRLSRIGYTSVALGTALLELLVPDTPVDPVAIQNTTAMIQQNQHDRISSEIHLHQLLERITTGNDDNFILAALRRQLRNIIDDMPDVITGTSRDDVVQLHAYWAEVWQFRNQVISESRIFGLLHSFTSPNDNATLREQVVQESITGFHQRLDSVYPAFSDLNMLLKMATSLLRLGVRCVSRASMINTRAAMTITKLIRYPSISGILGDLHNDKHSGLTVFDSVYLDLVQLTLQAAVETKPGSLLASLERSYDQVLGLWLIDKAKEAESEIASQSLYRGSVTEHNAMTDAELEQQEFLALFPSFENSLDEDTRIPTVRGRSSKNVSDDNVARIARLHLNLYSSPNTVQEGLNRVDKLRKRLLPEVMKSHIHELPSSLDTVALVHRLRFAHGARADAHTPVESAASYNFYQDPNLPELRNSRRIVVALRRYLKELFIEWPEQMVLQHLMDRCDTILGLSLNCPVAKVLSALEQLLLQTDDWEMYANRENSLSSHRQSLTELIVRWRRLELSCWNGLLDSEAQAFAERASEWWFRLYDAIIRGFLDASKRKEEDPYLTKLIPLIDEFVASSPLGQFAYRIQLLQSFELYVSDLSSTKSGSEALSLHQVVCVIHSTLQYYRLHQYNLQSYLTEQRTVLDKEIKNFIKLASWKDINVQALKQSAQKTHHQLYKVIHKFREILREPIIPRLTIPSSVSTEVHPLSLIPQQLIDGHRLPFSGSVAISATGPLSDLAATFKKFDAVYSNITSFIHRREKNHVDGLAIDIIVTSKELSEVPVPSDLSPERRTKFLKSLLVRKRKAFSDLLKELKRHGFVANVKPDILRRNCDTLWLRGQPVLDGITTKSETEKIEIYFSKILCLFPELRSSLSDHHSDLQTRELQRALSFLESGFSMATDLRARLAMGSKGFIRLRNICSRLHGLSAVDVELLQMDLFDQVRDITHLTCRLAAALTEVVHDLNIFREMQKRDVKGTPIHEAEGYLERCAALKVSLLQIHDAVQTTPLPALRKDEHETVLAGFEFLNLCLSSLGQWSLAYPHLQYLFEPTREWLSTEMVTNVQLKPSHEEHSGGSAEALLNTLLYTVQVMVTEKAKADADAPVDGDEDGDQQVLKVYREIRNFTQLLSLDRVLGQLDTLLASISTLKELKHAVQYIIPFLDVYRDLAYNQLAVHTQWTKAILKLDHVLCSTILRLAKEGFCQPPETEEQGDGDGEALEAADGTGLGEGSGTENISKEIEDESQVEGLKDENEGNQEQSKDNRDDNAVEMSEDFGGTLEDVPGDESQEEGDKSDGESESDPEERIDDLDSTDPSALDEKIWGDESGPQDSEDTEDKTGKDHSEEQSGSSEVVAKESNENSKKEKGKENKESNAMEEDGPPEVEEQGEEEEGEPNATGAPMEDFVQDANTLDLPDEMDLDAGEEEKEINMDESEIEGEGEEEEEYPDEKMMEDKELENNTTFEDERPGDMEHDTTQEDAVDDHMEPDDKTEARADKEEFEPDATEDQGVTEEVTARPDTSAGDDDVNLNDEIQAQGQEATPSGQAGSSKATQGEKRQSQDKVNEQTESHNDAQEQPSDPTSDDGQGNAMSGIQEGQNQSSAEQRTQANPLRNLGDTLKEIKQHFDEILNSETTDQHKQSVGPSEVPPQLEYAQQDEEDQDMQALGPAGEEQVAKLDDLKFAEDNTQHDPSFAMDIDETMHPEHHERPTETHISKSEQDSSSLSENVEGAVLPGTGRQLQQPATLPDPSLPQADAEVKDEVNDGDVEAELRQWQAADFPDSHAEHMWRLYESMTHDLAYVLCEQLRLILEPTLATRLKGDFRTGKRLNMKKIIPYIASDYTKDKIWLRRTKPSQREYQVLIAIDDSRSMAESHSIHLAYQTLALISKALSRLEAGDIAIAKFGGSVDILHGFDQGPFTDQAGTQIVNAFTFKQKSTNVLSLVDISLKLLERARERRSMSSASAADLWQLEIIISDGICQDHDKLRTVLRKAEEQKVMIVFLILDSLHPNIAPGPSSTKDANIGSILTMTKPEFKNVDGKIEMQLQKYLDSFPFEYYVVLRDVEALPDVLAGTLKQFFERVSEE</sequence>
<dbReference type="InterPro" id="IPR012099">
    <property type="entry name" value="Midasin"/>
</dbReference>
<dbReference type="SMART" id="SM00382">
    <property type="entry name" value="AAA"/>
    <property type="match status" value="4"/>
</dbReference>
<evidence type="ECO:0000256" key="11">
    <source>
        <dbReference type="SAM" id="MobiDB-lite"/>
    </source>
</evidence>
<comment type="subcellular location">
    <subcellularLocation>
        <location evidence="1">Nucleus</location>
        <location evidence="1">Nucleolus</location>
    </subcellularLocation>
    <subcellularLocation>
        <location evidence="2">Nucleus</location>
        <location evidence="2">Nucleoplasm</location>
    </subcellularLocation>
</comment>
<dbReference type="InterPro" id="IPR036465">
    <property type="entry name" value="vWFA_dom_sf"/>
</dbReference>
<feature type="compositionally biased region" description="Acidic residues" evidence="11">
    <location>
        <begin position="4371"/>
        <end position="4390"/>
    </location>
</feature>
<evidence type="ECO:0000256" key="2">
    <source>
        <dbReference type="ARBA" id="ARBA00004642"/>
    </source>
</evidence>
<dbReference type="GO" id="GO:0000027">
    <property type="term" value="P:ribosomal large subunit assembly"/>
    <property type="evidence" value="ECO:0007669"/>
    <property type="project" value="InterPro"/>
</dbReference>
<feature type="compositionally biased region" description="Basic and acidic residues" evidence="11">
    <location>
        <begin position="4350"/>
        <end position="4370"/>
    </location>
</feature>
<gene>
    <name evidence="13" type="ORF">P691DRAFT_770380</name>
</gene>
<dbReference type="PANTHER" id="PTHR48103">
    <property type="entry name" value="MIDASIN-RELATED"/>
    <property type="match status" value="1"/>
</dbReference>
<dbReference type="Proteomes" id="UP000807342">
    <property type="component" value="Unassembled WGS sequence"/>
</dbReference>
<evidence type="ECO:0000256" key="8">
    <source>
        <dbReference type="ARBA" id="ARBA00023186"/>
    </source>
</evidence>
<dbReference type="Gene3D" id="3.40.50.300">
    <property type="entry name" value="P-loop containing nucleotide triphosphate hydrolases"/>
    <property type="match status" value="6"/>
</dbReference>
<feature type="compositionally biased region" description="Polar residues" evidence="11">
    <location>
        <begin position="4527"/>
        <end position="4548"/>
    </location>
</feature>
<evidence type="ECO:0000313" key="14">
    <source>
        <dbReference type="Proteomes" id="UP000807342"/>
    </source>
</evidence>
<keyword evidence="6 10" id="KW-0547">Nucleotide-binding</keyword>
<keyword evidence="5" id="KW-0597">Phosphoprotein</keyword>
<feature type="compositionally biased region" description="Acidic residues" evidence="11">
    <location>
        <begin position="4410"/>
        <end position="4443"/>
    </location>
</feature>
<dbReference type="PIRSF" id="PIRSF010340">
    <property type="entry name" value="Midasin"/>
    <property type="match status" value="1"/>
</dbReference>
<dbReference type="PROSITE" id="PS00675">
    <property type="entry name" value="SIGMA54_INTERACT_1"/>
    <property type="match status" value="2"/>
</dbReference>
<comment type="function">
    <text evidence="10">Nuclear chaperone required for maturation and nuclear export of pre-60S ribosome subunits.</text>
</comment>
<evidence type="ECO:0000259" key="12">
    <source>
        <dbReference type="PROSITE" id="PS50234"/>
    </source>
</evidence>
<dbReference type="Pfam" id="PF21108">
    <property type="entry name" value="MDN1_4th"/>
    <property type="match status" value="1"/>
</dbReference>
<dbReference type="InterPro" id="IPR025662">
    <property type="entry name" value="Sigma_54_int_dom_ATP-bd_1"/>
</dbReference>
<evidence type="ECO:0000256" key="6">
    <source>
        <dbReference type="ARBA" id="ARBA00022741"/>
    </source>
</evidence>
<dbReference type="SUPFAM" id="SSF52540">
    <property type="entry name" value="P-loop containing nucleoside triphosphate hydrolases"/>
    <property type="match status" value="6"/>
</dbReference>
<dbReference type="InterPro" id="IPR011704">
    <property type="entry name" value="ATPase_dyneun-rel_AAA"/>
</dbReference>
<accession>A0A9P5XSB2</accession>
<dbReference type="FunFam" id="3.40.50.300:FF:001368">
    <property type="entry name" value="Midasin"/>
    <property type="match status" value="1"/>
</dbReference>
<dbReference type="GO" id="GO:0005730">
    <property type="term" value="C:nucleolus"/>
    <property type="evidence" value="ECO:0007669"/>
    <property type="project" value="UniProtKB-SubCell"/>
</dbReference>
<dbReference type="GO" id="GO:0016887">
    <property type="term" value="F:ATP hydrolysis activity"/>
    <property type="evidence" value="ECO:0007669"/>
    <property type="project" value="InterPro"/>
</dbReference>
<keyword evidence="7 10" id="KW-0067">ATP-binding</keyword>
<feature type="domain" description="VWFA" evidence="12">
    <location>
        <begin position="4854"/>
        <end position="5076"/>
    </location>
</feature>
<dbReference type="InterPro" id="IPR003593">
    <property type="entry name" value="AAA+_ATPase"/>
</dbReference>
<keyword evidence="14" id="KW-1185">Reference proteome</keyword>
<feature type="compositionally biased region" description="Acidic residues" evidence="11">
    <location>
        <begin position="4294"/>
        <end position="4308"/>
    </location>
</feature>
<feature type="region of interest" description="Disordered" evidence="11">
    <location>
        <begin position="4698"/>
        <end position="4721"/>
    </location>
</feature>
<keyword evidence="9 10" id="KW-0539">Nucleus</keyword>
<feature type="compositionally biased region" description="Polar residues" evidence="11">
    <location>
        <begin position="4570"/>
        <end position="4606"/>
    </location>
</feature>
<evidence type="ECO:0000313" key="13">
    <source>
        <dbReference type="EMBL" id="KAF9454871.1"/>
    </source>
</evidence>
<dbReference type="EMBL" id="MU151052">
    <property type="protein sequence ID" value="KAF9454871.1"/>
    <property type="molecule type" value="Genomic_DNA"/>
</dbReference>
<dbReference type="FunFam" id="3.40.50.300:FF:000712">
    <property type="entry name" value="Midasin"/>
    <property type="match status" value="1"/>
</dbReference>
<feature type="compositionally biased region" description="Basic and acidic residues" evidence="11">
    <location>
        <begin position="4444"/>
        <end position="4493"/>
    </location>
</feature>
<dbReference type="InterPro" id="IPR002035">
    <property type="entry name" value="VWF_A"/>
</dbReference>
<feature type="region of interest" description="Disordered" evidence="11">
    <location>
        <begin position="855"/>
        <end position="884"/>
    </location>
</feature>
<evidence type="ECO:0000256" key="1">
    <source>
        <dbReference type="ARBA" id="ARBA00004604"/>
    </source>
</evidence>
<dbReference type="OrthoDB" id="5186at2759"/>
<dbReference type="GO" id="GO:0000055">
    <property type="term" value="P:ribosomal large subunit export from nucleus"/>
    <property type="evidence" value="ECO:0007669"/>
    <property type="project" value="TreeGrafter"/>
</dbReference>
<evidence type="ECO:0000256" key="4">
    <source>
        <dbReference type="ARBA" id="ARBA00017143"/>
    </source>
</evidence>